<name>A0A1X2J2J9_9FUNG</name>
<proteinExistence type="predicted"/>
<gene>
    <name evidence="2" type="ORF">BCR42DRAFT_19492</name>
</gene>
<comment type="caution">
    <text evidence="2">The sequence shown here is derived from an EMBL/GenBank/DDBJ whole genome shotgun (WGS) entry which is preliminary data.</text>
</comment>
<dbReference type="InterPro" id="IPR059181">
    <property type="entry name" value="RWDD2A-B_C"/>
</dbReference>
<accession>A0A1X2J2J9</accession>
<dbReference type="PIRSF" id="PIRSF038021">
    <property type="entry name" value="UCP038021_RWDD2"/>
    <property type="match status" value="1"/>
</dbReference>
<dbReference type="STRING" id="90262.A0A1X2J2J9"/>
<protein>
    <recommendedName>
        <fullName evidence="1">Small nuclear ribonucleoprotein Prp3 C-terminal domain-containing protein</fullName>
    </recommendedName>
</protein>
<dbReference type="InterPro" id="IPR010541">
    <property type="entry name" value="Prp3_C"/>
</dbReference>
<organism evidence="2 3">
    <name type="scientific">Absidia repens</name>
    <dbReference type="NCBI Taxonomy" id="90262"/>
    <lineage>
        <taxon>Eukaryota</taxon>
        <taxon>Fungi</taxon>
        <taxon>Fungi incertae sedis</taxon>
        <taxon>Mucoromycota</taxon>
        <taxon>Mucoromycotina</taxon>
        <taxon>Mucoromycetes</taxon>
        <taxon>Mucorales</taxon>
        <taxon>Cunninghamellaceae</taxon>
        <taxon>Absidia</taxon>
    </lineage>
</organism>
<reference evidence="2 3" key="1">
    <citation type="submission" date="2016-07" db="EMBL/GenBank/DDBJ databases">
        <title>Pervasive Adenine N6-methylation of Active Genes in Fungi.</title>
        <authorList>
            <consortium name="DOE Joint Genome Institute"/>
            <person name="Mondo S.J."/>
            <person name="Dannebaum R.O."/>
            <person name="Kuo R.C."/>
            <person name="Labutti K."/>
            <person name="Haridas S."/>
            <person name="Kuo A."/>
            <person name="Salamov A."/>
            <person name="Ahrendt S.R."/>
            <person name="Lipzen A."/>
            <person name="Sullivan W."/>
            <person name="Andreopoulos W.B."/>
            <person name="Clum A."/>
            <person name="Lindquist E."/>
            <person name="Daum C."/>
            <person name="Ramamoorthy G.K."/>
            <person name="Gryganskyi A."/>
            <person name="Culley D."/>
            <person name="Magnuson J.K."/>
            <person name="James T.Y."/>
            <person name="O'Malley M.A."/>
            <person name="Stajich J.E."/>
            <person name="Spatafora J.W."/>
            <person name="Visel A."/>
            <person name="Grigoriev I.V."/>
        </authorList>
    </citation>
    <scope>NUCLEOTIDE SEQUENCE [LARGE SCALE GENOMIC DNA]</scope>
    <source>
        <strain evidence="2 3">NRRL 1336</strain>
    </source>
</reference>
<dbReference type="CDD" id="cd24163">
    <property type="entry name" value="RWDD2_C"/>
    <property type="match status" value="1"/>
</dbReference>
<dbReference type="Proteomes" id="UP000193560">
    <property type="component" value="Unassembled WGS sequence"/>
</dbReference>
<dbReference type="PANTHER" id="PTHR15955">
    <property type="entry name" value="RWD DOMAIN CONTAINING PROTEIN 2"/>
    <property type="match status" value="1"/>
</dbReference>
<evidence type="ECO:0000259" key="1">
    <source>
        <dbReference type="Pfam" id="PF06544"/>
    </source>
</evidence>
<feature type="domain" description="Small nuclear ribonucleoprotein Prp3 C-terminal" evidence="1">
    <location>
        <begin position="191"/>
        <end position="315"/>
    </location>
</feature>
<dbReference type="EMBL" id="MCGE01000001">
    <property type="protein sequence ID" value="ORZ26087.1"/>
    <property type="molecule type" value="Genomic_DNA"/>
</dbReference>
<dbReference type="InterPro" id="IPR017359">
    <property type="entry name" value="Phi-like"/>
</dbReference>
<dbReference type="PANTHER" id="PTHR15955:SF10">
    <property type="entry name" value="DUF1115 DOMAIN PROTEIN (AFU_ORTHOLOGUE AFUA_5G14750)"/>
    <property type="match status" value="1"/>
</dbReference>
<keyword evidence="3" id="KW-1185">Reference proteome</keyword>
<dbReference type="AlphaFoldDB" id="A0A1X2J2J9"/>
<evidence type="ECO:0000313" key="3">
    <source>
        <dbReference type="Proteomes" id="UP000193560"/>
    </source>
</evidence>
<dbReference type="Pfam" id="PF06544">
    <property type="entry name" value="Prp3_C"/>
    <property type="match status" value="1"/>
</dbReference>
<dbReference type="OrthoDB" id="432412at2759"/>
<evidence type="ECO:0000313" key="2">
    <source>
        <dbReference type="EMBL" id="ORZ26087.1"/>
    </source>
</evidence>
<sequence length="324" mass="37215">MLKISEESLDNVVSTIELLQAMYFDDEFQFRTQDDVILYDQLMEHSQAGTLDKLASQLQVGTLRFQVHIPLKDHDNDDDARMVTLVVDGGVGLVDPQQPCQLTISSGANHWLDRPAHDTLVTVWEAAWQAQLEEHGPEMDRGSHVMMILQQAPSLAEPMVQQYFLQQQQQQLLEQRRRAGSLGPVKCIREWLWLPMIYTKEKRGHIVDWAPGYGITGFLFAGKPGCLCLEGSEKSVASFINDIKTISWADIPAGHKKISTKYQERFVCDSMDVFDQDHRKFKTMQELKFDTSGKFRNHNDLDMLKKWMADYQADDAFGHLFDYE</sequence>